<keyword evidence="3" id="KW-1185">Reference proteome</keyword>
<evidence type="ECO:0000313" key="2">
    <source>
        <dbReference type="EMBL" id="VDK55635.1"/>
    </source>
</evidence>
<dbReference type="EMBL" id="UYRV01008500">
    <property type="protein sequence ID" value="VDK55635.1"/>
    <property type="molecule type" value="Genomic_DNA"/>
</dbReference>
<evidence type="ECO:0000313" key="3">
    <source>
        <dbReference type="Proteomes" id="UP000271889"/>
    </source>
</evidence>
<feature type="compositionally biased region" description="Gly residues" evidence="1">
    <location>
        <begin position="1"/>
        <end position="59"/>
    </location>
</feature>
<feature type="compositionally biased region" description="Basic and acidic residues" evidence="1">
    <location>
        <begin position="137"/>
        <end position="146"/>
    </location>
</feature>
<feature type="region of interest" description="Disordered" evidence="1">
    <location>
        <begin position="1"/>
        <end position="73"/>
    </location>
</feature>
<evidence type="ECO:0000256" key="1">
    <source>
        <dbReference type="SAM" id="MobiDB-lite"/>
    </source>
</evidence>
<dbReference type="Proteomes" id="UP000271889">
    <property type="component" value="Unassembled WGS sequence"/>
</dbReference>
<evidence type="ECO:0008006" key="4">
    <source>
        <dbReference type="Google" id="ProtNLM"/>
    </source>
</evidence>
<dbReference type="AlphaFoldDB" id="A0A3P6RNT5"/>
<gene>
    <name evidence="2" type="ORF">CGOC_LOCUS3381</name>
</gene>
<organism evidence="2 3">
    <name type="scientific">Cylicostephanus goldi</name>
    <name type="common">Nematode worm</name>
    <dbReference type="NCBI Taxonomy" id="71465"/>
    <lineage>
        <taxon>Eukaryota</taxon>
        <taxon>Metazoa</taxon>
        <taxon>Ecdysozoa</taxon>
        <taxon>Nematoda</taxon>
        <taxon>Chromadorea</taxon>
        <taxon>Rhabditida</taxon>
        <taxon>Rhabditina</taxon>
        <taxon>Rhabditomorpha</taxon>
        <taxon>Strongyloidea</taxon>
        <taxon>Strongylidae</taxon>
        <taxon>Cylicostephanus</taxon>
    </lineage>
</organism>
<protein>
    <recommendedName>
        <fullName evidence="4">Zasp-like motif domain-containing protein</fullName>
    </recommendedName>
</protein>
<name>A0A3P6RNT5_CYLGO</name>
<reference evidence="2 3" key="1">
    <citation type="submission" date="2018-11" db="EMBL/GenBank/DDBJ databases">
        <authorList>
            <consortium name="Pathogen Informatics"/>
        </authorList>
    </citation>
    <scope>NUCLEOTIDE SEQUENCE [LARGE SCALE GENOMIC DNA]</scope>
</reference>
<feature type="compositionally biased region" description="Polar residues" evidence="1">
    <location>
        <begin position="124"/>
        <end position="136"/>
    </location>
</feature>
<dbReference type="OrthoDB" id="5826809at2759"/>
<sequence>PGGYGAGGGPGAGGGYGGGPGTGDGYGGPGSGGYGGPGGGGYGGGPGSGRPGSGLGGRDPYGTLDSRSGHPYGSNGNLVASSVFSDPSYRFDTKTGYLITNPRELIHQYATTTPVAVMEAADNTPSTTTITKQSLYRKTEETTEERFSPYAPYKAASNVPSPNKFVRQLRDDTMTHTQREANTHMDPLIQRDAHADHQRINEVRTKSNIIRGHDDIDSLTQQLVHGLQTSSRF</sequence>
<proteinExistence type="predicted"/>
<accession>A0A3P6RNT5</accession>
<feature type="region of interest" description="Disordered" evidence="1">
    <location>
        <begin position="124"/>
        <end position="146"/>
    </location>
</feature>
<feature type="non-terminal residue" evidence="2">
    <location>
        <position position="1"/>
    </location>
</feature>